<dbReference type="AlphaFoldDB" id="M3G2H5"/>
<dbReference type="EMBL" id="AHOR02000061">
    <property type="protein sequence ID" value="EMF80119.1"/>
    <property type="molecule type" value="Genomic_DNA"/>
</dbReference>
<dbReference type="Proteomes" id="UP000011770">
    <property type="component" value="Unassembled WGS sequence"/>
</dbReference>
<evidence type="ECO:0000313" key="1">
    <source>
        <dbReference type="EMBL" id="EMF80119.1"/>
    </source>
</evidence>
<evidence type="ECO:0000313" key="2">
    <source>
        <dbReference type="Proteomes" id="UP000011770"/>
    </source>
</evidence>
<protein>
    <submittedName>
        <fullName evidence="1">Uncharacterized protein</fullName>
    </submittedName>
</protein>
<reference evidence="1 2" key="1">
    <citation type="submission" date="2013-01" db="EMBL/GenBank/DDBJ databases">
        <authorList>
            <person name="Harkins D.M."/>
            <person name="Durkin A.S."/>
            <person name="Brinkac L.M."/>
            <person name="Haft D.H."/>
            <person name="Selengut J.D."/>
            <person name="Sanka R."/>
            <person name="DePew J."/>
            <person name="Purushe J."/>
            <person name="Tulsiani S.M."/>
            <person name="Graham G.C."/>
            <person name="Burns M.-A."/>
            <person name="Dohnt M.F."/>
            <person name="Smythe L.D."/>
            <person name="McKay D.B."/>
            <person name="Craig S.B."/>
            <person name="Vinetz J.M."/>
            <person name="Sutton G.G."/>
            <person name="Nierman W.C."/>
            <person name="Fouts D.E."/>
        </authorList>
    </citation>
    <scope>NUCLEOTIDE SEQUENCE [LARGE SCALE GENOMIC DNA]</scope>
    <source>
        <strain evidence="1 2">LT2116</strain>
    </source>
</reference>
<sequence>MLYRTHVFLGDFESFFLRSFQDYMNFYDFGLGPTAAEVLPI</sequence>
<comment type="caution">
    <text evidence="1">The sequence shown here is derived from an EMBL/GenBank/DDBJ whole genome shotgun (WGS) entry which is preliminary data.</text>
</comment>
<proteinExistence type="predicted"/>
<accession>M3G2H5</accession>
<gene>
    <name evidence="1" type="ORF">LEP1GSC188_2587</name>
</gene>
<organism evidence="1 2">
    <name type="scientific">Leptospira weilii serovar Topaz str. LT2116</name>
    <dbReference type="NCBI Taxonomy" id="1088540"/>
    <lineage>
        <taxon>Bacteria</taxon>
        <taxon>Pseudomonadati</taxon>
        <taxon>Spirochaetota</taxon>
        <taxon>Spirochaetia</taxon>
        <taxon>Leptospirales</taxon>
        <taxon>Leptospiraceae</taxon>
        <taxon>Leptospira</taxon>
    </lineage>
</organism>
<name>M3G2H5_9LEPT</name>